<dbReference type="Gene3D" id="1.50.10.20">
    <property type="match status" value="1"/>
</dbReference>
<proteinExistence type="inferred from homology"/>
<comment type="subcellular location">
    <subcellularLocation>
        <location evidence="1">Secreted</location>
    </subcellularLocation>
</comment>
<keyword evidence="7" id="KW-1015">Disulfide bond</keyword>
<comment type="similarity">
    <text evidence="2">Belongs to the protease inhibitor I39 (alpha-2-macroglobulin) family.</text>
</comment>
<dbReference type="SUPFAM" id="SSF81296">
    <property type="entry name" value="E set domains"/>
    <property type="match status" value="1"/>
</dbReference>
<keyword evidence="13" id="KW-1185">Reference proteome</keyword>
<dbReference type="InterPro" id="IPR047565">
    <property type="entry name" value="Alpha-macroglob_thiol-ester_cl"/>
</dbReference>
<dbReference type="PANTHER" id="PTHR11412:SF171">
    <property type="entry name" value="PREGNANCY ZONE PROTEIN-LIKE PROTEIN"/>
    <property type="match status" value="1"/>
</dbReference>
<dbReference type="PANTHER" id="PTHR11412">
    <property type="entry name" value="MACROGLOBULIN / COMPLEMENT"/>
    <property type="match status" value="1"/>
</dbReference>
<dbReference type="InterPro" id="IPR001599">
    <property type="entry name" value="Macroglobln_a2"/>
</dbReference>
<dbReference type="InterPro" id="IPR014756">
    <property type="entry name" value="Ig_E-set"/>
</dbReference>
<evidence type="ECO:0000259" key="10">
    <source>
        <dbReference type="SMART" id="SM01360"/>
    </source>
</evidence>
<dbReference type="SMART" id="SM01419">
    <property type="entry name" value="Thiol-ester_cl"/>
    <property type="match status" value="1"/>
</dbReference>
<keyword evidence="8" id="KW-0325">Glycoprotein</keyword>
<evidence type="ECO:0000256" key="8">
    <source>
        <dbReference type="ARBA" id="ARBA00023180"/>
    </source>
</evidence>
<dbReference type="SUPFAM" id="SSF48239">
    <property type="entry name" value="Terpenoid cyclases/Protein prenyltransferases"/>
    <property type="match status" value="1"/>
</dbReference>
<dbReference type="InterPro" id="IPR041813">
    <property type="entry name" value="A2M_TED"/>
</dbReference>
<dbReference type="Gene3D" id="6.20.50.160">
    <property type="match status" value="1"/>
</dbReference>
<dbReference type="SMART" id="SM01360">
    <property type="entry name" value="A2M"/>
    <property type="match status" value="1"/>
</dbReference>
<dbReference type="InterPro" id="IPR040839">
    <property type="entry name" value="MG4"/>
</dbReference>
<feature type="domain" description="Alpha-macroglobulin receptor-binding" evidence="11">
    <location>
        <begin position="1182"/>
        <end position="1271"/>
    </location>
</feature>
<dbReference type="Pfam" id="PF07703">
    <property type="entry name" value="A2M_BRD"/>
    <property type="match status" value="1"/>
</dbReference>
<evidence type="ECO:0000256" key="3">
    <source>
        <dbReference type="ARBA" id="ARBA00022525"/>
    </source>
</evidence>
<feature type="domain" description="Alpha-2-macroglobulin" evidence="10">
    <location>
        <begin position="563"/>
        <end position="653"/>
    </location>
</feature>
<dbReference type="Gene3D" id="2.60.120.1540">
    <property type="match status" value="1"/>
</dbReference>
<dbReference type="PROSITE" id="PS00477">
    <property type="entry name" value="ALPHA_2_MACROGLOBULIN"/>
    <property type="match status" value="1"/>
</dbReference>
<evidence type="ECO:0000256" key="1">
    <source>
        <dbReference type="ARBA" id="ARBA00004613"/>
    </source>
</evidence>
<evidence type="ECO:0000256" key="4">
    <source>
        <dbReference type="ARBA" id="ARBA00022690"/>
    </source>
</evidence>
<protein>
    <recommendedName>
        <fullName evidence="14">Alpha-2-macroglobulin</fullName>
    </recommendedName>
</protein>
<keyword evidence="4" id="KW-0646">Protease inhibitor</keyword>
<dbReference type="InterPro" id="IPR008930">
    <property type="entry name" value="Terpenoid_cyclase/PrenylTrfase"/>
</dbReference>
<dbReference type="SMART" id="SM01359">
    <property type="entry name" value="A2M_N_2"/>
    <property type="match status" value="1"/>
</dbReference>
<dbReference type="CDD" id="cd02897">
    <property type="entry name" value="A2M_2"/>
    <property type="match status" value="1"/>
</dbReference>
<dbReference type="Gene3D" id="2.60.40.1940">
    <property type="match status" value="1"/>
</dbReference>
<dbReference type="InterPro" id="IPR009048">
    <property type="entry name" value="A-macroglobulin_rcpt-bd"/>
</dbReference>
<dbReference type="Gene3D" id="2.60.40.10">
    <property type="entry name" value="Immunoglobulins"/>
    <property type="match status" value="2"/>
</dbReference>
<dbReference type="Gene3D" id="2.20.130.20">
    <property type="match status" value="1"/>
</dbReference>
<dbReference type="Pfam" id="PF07678">
    <property type="entry name" value="TED_complement"/>
    <property type="match status" value="1"/>
</dbReference>
<dbReference type="Gene3D" id="2.60.40.690">
    <property type="entry name" value="Alpha-macroglobulin, receptor-binding domain"/>
    <property type="match status" value="1"/>
</dbReference>
<feature type="domain" description="Alpha-2-macroglobulin bait region" evidence="9">
    <location>
        <begin position="195"/>
        <end position="360"/>
    </location>
</feature>
<evidence type="ECO:0000256" key="5">
    <source>
        <dbReference type="ARBA" id="ARBA00022729"/>
    </source>
</evidence>
<dbReference type="InterPro" id="IPR050473">
    <property type="entry name" value="A2M/Complement_sys"/>
</dbReference>
<dbReference type="EMBL" id="JARKIK010000053">
    <property type="protein sequence ID" value="KAK8733607.1"/>
    <property type="molecule type" value="Genomic_DNA"/>
</dbReference>
<comment type="caution">
    <text evidence="12">The sequence shown here is derived from an EMBL/GenBank/DDBJ whole genome shotgun (WGS) entry which is preliminary data.</text>
</comment>
<keyword evidence="5" id="KW-0732">Signal</keyword>
<dbReference type="GO" id="GO:0005615">
    <property type="term" value="C:extracellular space"/>
    <property type="evidence" value="ECO:0007669"/>
    <property type="project" value="InterPro"/>
</dbReference>
<evidence type="ECO:0000313" key="12">
    <source>
        <dbReference type="EMBL" id="KAK8733607.1"/>
    </source>
</evidence>
<dbReference type="FunFam" id="1.50.10.20:FF:000001">
    <property type="entry name" value="CD109 isoform 1"/>
    <property type="match status" value="1"/>
</dbReference>
<dbReference type="Pfam" id="PF00207">
    <property type="entry name" value="A2M"/>
    <property type="match status" value="1"/>
</dbReference>
<evidence type="ECO:0000259" key="11">
    <source>
        <dbReference type="SMART" id="SM01361"/>
    </source>
</evidence>
<evidence type="ECO:0000259" key="9">
    <source>
        <dbReference type="SMART" id="SM01359"/>
    </source>
</evidence>
<keyword evidence="6" id="KW-0722">Serine protease inhibitor</keyword>
<dbReference type="Gene3D" id="2.60.40.1930">
    <property type="match status" value="2"/>
</dbReference>
<sequence length="1325" mass="146630">RYTYGQPVKGNVMLKVDNGGWGSSKIIHTVNEQIFGCKDIEVLAEAVDLNGEDYIVQSLAVTATVVEEGTEQELQKELKVDIHRTVLSFTSTGKEEFQKPNLPFTGQVRVTFPDGSPAGGKLMEVCAEGKCKNITTSSNGVLDFIVPLSISKHIQIKAVDYPSVKNPVSNWRPIMYESIFMLHVKSYHSPSRSSLIIYAPKKHLPCSTEYRELTIPIMFAAVNQNRATVTVQVVSRGQIQFSRTEEHELLPTDLPLDEAHLVEPLPEPPQNVVRGFIEIPIRLPPTASPRAKVVVWYTRDDGEVVPDSREVDINKCFWNKVNLSWSNSRVQPGEQVNLDLSAEPESICSLGVVDKSVELLSSKNDHLTVDRVFEIVEKSMIQKTENPQVDDYIFCARRDWKHDKEPSGPPSVPAGIPGSNFPEAVPFNPELEPAGVPVEDLTAVRMLSQHFLVKRSGAMRWRLFSYSDEVDALKIFDNAGLYFFTDLITETRPCTRNREGPPWISYAAGMSVRHPLFESPRVRVANAAVADHLLIINEHNEVDSVTPPSQKIPTNPRVYFPETWLWQLSTLPVSGVSSEQLTLPDTITEWVGKAVCVHPDKGLGVSEQALITTFTPFFIDLTLPPSVKRGEIFPVKISVFNYLEEALPVKVQLVKSAEYVILEDLESGQPENQRSSCIPPQDKVVHSVKVRALSLGEVNLTVIASVDEVYPEVCGSEYVISKSDHIVKPITVHVEGFPREKTWTKYICSKDIEENVDSLEKWNIETPTEIIQDSARGWVSAVGDLLGPTLENLGSLVRMPYGCGEQNMLNFAPNIFILQYLDASNQSTPSVGEKAVTYMKQGYQRELKYRHEDGSFSAFGKSDNSGSTWLTAFVLKSFAQARQFILIDGNDLDMSRDWLKRKQMENGCFESVGKVFHKGMKGGLGDDSSPVPLTAYVLISLLEAGEPPSSAAISEAAFCLLADQSQDPYTAALKAYALALSGLSEAQSVIEKVINTAMENSHSMHWEIPAGAGKSEGVEIETAGYTLLAMMTLNATRFQNQAVKIVKFLSSKRNGQGGFISTQDTVVALQALASFESHQNQGNVNLVITVEAEALEHDFHIDESNKLLQQTANLPKIPAHVVFGLTGEGCALVQAVLRYNVPESSPSEAFRLSVTTETAPDKKCVTKRIKICASYQLPDKKSNMAVIEVDLISGYIPEKADLKQIVGYGTGLFKRYEVDGSTVTFYIDEFSPEDICLSFRIIREIEVQDVKPGTVKVYDYYQPEFSVSTSFVLPPIDECKSESEINIEGIIPFENENVEGEPAGSTDVNPADVDDLLSALDGSLK</sequence>
<reference evidence="12 13" key="1">
    <citation type="journal article" date="2024" name="BMC Genomics">
        <title>Genome assembly of redclaw crayfish (Cherax quadricarinatus) provides insights into its immune adaptation and hypoxia tolerance.</title>
        <authorList>
            <person name="Liu Z."/>
            <person name="Zheng J."/>
            <person name="Li H."/>
            <person name="Fang K."/>
            <person name="Wang S."/>
            <person name="He J."/>
            <person name="Zhou D."/>
            <person name="Weng S."/>
            <person name="Chi M."/>
            <person name="Gu Z."/>
            <person name="He J."/>
            <person name="Li F."/>
            <person name="Wang M."/>
        </authorList>
    </citation>
    <scope>NUCLEOTIDE SEQUENCE [LARGE SCALE GENOMIC DNA]</scope>
    <source>
        <strain evidence="12">ZL_2023a</strain>
    </source>
</reference>
<organism evidence="12 13">
    <name type="scientific">Cherax quadricarinatus</name>
    <name type="common">Australian red claw crayfish</name>
    <dbReference type="NCBI Taxonomy" id="27406"/>
    <lineage>
        <taxon>Eukaryota</taxon>
        <taxon>Metazoa</taxon>
        <taxon>Ecdysozoa</taxon>
        <taxon>Arthropoda</taxon>
        <taxon>Crustacea</taxon>
        <taxon>Multicrustacea</taxon>
        <taxon>Malacostraca</taxon>
        <taxon>Eumalacostraca</taxon>
        <taxon>Eucarida</taxon>
        <taxon>Decapoda</taxon>
        <taxon>Pleocyemata</taxon>
        <taxon>Astacidea</taxon>
        <taxon>Parastacoidea</taxon>
        <taxon>Parastacidae</taxon>
        <taxon>Cherax</taxon>
    </lineage>
</organism>
<dbReference type="InterPro" id="IPR019742">
    <property type="entry name" value="MacrogloblnA2_CS"/>
</dbReference>
<dbReference type="Pfam" id="PF07677">
    <property type="entry name" value="A2M_recep"/>
    <property type="match status" value="1"/>
</dbReference>
<evidence type="ECO:0000256" key="2">
    <source>
        <dbReference type="ARBA" id="ARBA00010952"/>
    </source>
</evidence>
<dbReference type="SUPFAM" id="SSF49410">
    <property type="entry name" value="Alpha-macroglobulin receptor domain"/>
    <property type="match status" value="1"/>
</dbReference>
<dbReference type="Pfam" id="PF17789">
    <property type="entry name" value="MG4"/>
    <property type="match status" value="1"/>
</dbReference>
<feature type="non-terminal residue" evidence="12">
    <location>
        <position position="1"/>
    </location>
</feature>
<dbReference type="InterPro" id="IPR011625">
    <property type="entry name" value="A2M_N_BRD"/>
</dbReference>
<keyword evidence="3" id="KW-0964">Secreted</keyword>
<evidence type="ECO:0000256" key="6">
    <source>
        <dbReference type="ARBA" id="ARBA00022900"/>
    </source>
</evidence>
<name>A0AAW0WNN5_CHEQU</name>
<dbReference type="SMART" id="SM01361">
    <property type="entry name" value="A2M_recep"/>
    <property type="match status" value="1"/>
</dbReference>
<evidence type="ECO:0000313" key="13">
    <source>
        <dbReference type="Proteomes" id="UP001445076"/>
    </source>
</evidence>
<dbReference type="Proteomes" id="UP001445076">
    <property type="component" value="Unassembled WGS sequence"/>
</dbReference>
<dbReference type="InterPro" id="IPR013783">
    <property type="entry name" value="Ig-like_fold"/>
</dbReference>
<evidence type="ECO:0000256" key="7">
    <source>
        <dbReference type="ARBA" id="ARBA00023157"/>
    </source>
</evidence>
<accession>A0AAW0WNN5</accession>
<dbReference type="GO" id="GO:0004867">
    <property type="term" value="F:serine-type endopeptidase inhibitor activity"/>
    <property type="evidence" value="ECO:0007669"/>
    <property type="project" value="UniProtKB-KW"/>
</dbReference>
<gene>
    <name evidence="12" type="ORF">OTU49_006388</name>
</gene>
<dbReference type="InterPro" id="IPR011626">
    <property type="entry name" value="Alpha-macroglobulin_TED"/>
</dbReference>
<evidence type="ECO:0008006" key="14">
    <source>
        <dbReference type="Google" id="ProtNLM"/>
    </source>
</evidence>
<dbReference type="InterPro" id="IPR036595">
    <property type="entry name" value="A-macroglobulin_rcpt-bd_sf"/>
</dbReference>